<dbReference type="EMBL" id="JACIBX010000001">
    <property type="protein sequence ID" value="MBB3710831.1"/>
    <property type="molecule type" value="Genomic_DNA"/>
</dbReference>
<dbReference type="RefSeq" id="WP_183469330.1">
    <property type="nucleotide sequence ID" value="NZ_JACIBX010000001.1"/>
</dbReference>
<accession>A0ABR6HK79</accession>
<evidence type="ECO:0000313" key="2">
    <source>
        <dbReference type="EMBL" id="MBB3710831.1"/>
    </source>
</evidence>
<feature type="transmembrane region" description="Helical" evidence="1">
    <location>
        <begin position="81"/>
        <end position="100"/>
    </location>
</feature>
<feature type="transmembrane region" description="Helical" evidence="1">
    <location>
        <begin position="241"/>
        <end position="266"/>
    </location>
</feature>
<keyword evidence="1" id="KW-0472">Membrane</keyword>
<keyword evidence="1" id="KW-0812">Transmembrane</keyword>
<gene>
    <name evidence="2" type="ORF">FHS00_000384</name>
</gene>
<name>A0ABR6HK79_9RHOB</name>
<reference evidence="2 3" key="1">
    <citation type="submission" date="2020-08" db="EMBL/GenBank/DDBJ databases">
        <title>Genomic Encyclopedia of Type Strains, Phase III (KMG-III): the genomes of soil and plant-associated and newly described type strains.</title>
        <authorList>
            <person name="Whitman W."/>
        </authorList>
    </citation>
    <scope>NUCLEOTIDE SEQUENCE [LARGE SCALE GENOMIC DNA]</scope>
    <source>
        <strain evidence="2 3">CECT 8572</strain>
    </source>
</reference>
<feature type="transmembrane region" description="Helical" evidence="1">
    <location>
        <begin position="107"/>
        <end position="126"/>
    </location>
</feature>
<feature type="transmembrane region" description="Helical" evidence="1">
    <location>
        <begin position="132"/>
        <end position="151"/>
    </location>
</feature>
<protein>
    <submittedName>
        <fullName evidence="2">Exopolysaccharide production protein ExoQ</fullName>
    </submittedName>
</protein>
<keyword evidence="1" id="KW-1133">Transmembrane helix</keyword>
<dbReference type="PANTHER" id="PTHR37422">
    <property type="entry name" value="TEICHURONIC ACID BIOSYNTHESIS PROTEIN TUAE"/>
    <property type="match status" value="1"/>
</dbReference>
<feature type="transmembrane region" description="Helical" evidence="1">
    <location>
        <begin position="360"/>
        <end position="380"/>
    </location>
</feature>
<feature type="transmembrane region" description="Helical" evidence="1">
    <location>
        <begin position="49"/>
        <end position="69"/>
    </location>
</feature>
<feature type="transmembrane region" description="Helical" evidence="1">
    <location>
        <begin position="172"/>
        <end position="188"/>
    </location>
</feature>
<proteinExistence type="predicted"/>
<comment type="caution">
    <text evidence="2">The sequence shown here is derived from an EMBL/GenBank/DDBJ whole genome shotgun (WGS) entry which is preliminary data.</text>
</comment>
<keyword evidence="3" id="KW-1185">Reference proteome</keyword>
<feature type="transmembrane region" description="Helical" evidence="1">
    <location>
        <begin position="395"/>
        <end position="412"/>
    </location>
</feature>
<feature type="transmembrane region" description="Helical" evidence="1">
    <location>
        <begin position="200"/>
        <end position="229"/>
    </location>
</feature>
<evidence type="ECO:0000256" key="1">
    <source>
        <dbReference type="SAM" id="Phobius"/>
    </source>
</evidence>
<feature type="transmembrane region" description="Helical" evidence="1">
    <location>
        <begin position="334"/>
        <end position="353"/>
    </location>
</feature>
<dbReference type="Proteomes" id="UP000576152">
    <property type="component" value="Unassembled WGS sequence"/>
</dbReference>
<dbReference type="PANTHER" id="PTHR37422:SF17">
    <property type="entry name" value="O-ANTIGEN LIGASE"/>
    <property type="match status" value="1"/>
</dbReference>
<sequence length="429" mass="46704">MPIRGSRHRDAPQRWEWLWIAACLVILSGAVIPLLMLGPDGSLDEASRAKLRLLSMPVYAGTILMLMRWPARLLDVVCRNWPLALLLLLALLSALWSVAPGLTVRRAIALMMSVSLAYLIAIRFSPRDQIRLLAWVLCGCTLASLLVGLALPSLGRMPGDPAFRGVFVHKNVLGWLASFSVLLGLAALHDRSAARRRAGWIILAIGWAGTLLSASVTSFFAASLTVVMAHMAGMIARRHGLARLCLGLALILGAAAFFVLLALSLVPLLEALGKDATLTGRIPLWKLIDPEIAARPMLGHGYGAFWSEGNHAAWRIWGAAGWEAPHAHNGYRDLMLGVGLVGTGLFAVMILRAMKQAFDLYLAAPEEGWLWCILAIWWSLVLNLSESTFLMQNDLMWLLLAIAVVTVSRAHAEARYGATASLRRMAPAI</sequence>
<feature type="transmembrane region" description="Helical" evidence="1">
    <location>
        <begin position="17"/>
        <end position="37"/>
    </location>
</feature>
<organism evidence="2 3">
    <name type="scientific">Limimaricola variabilis</name>
    <dbReference type="NCBI Taxonomy" id="1492771"/>
    <lineage>
        <taxon>Bacteria</taxon>
        <taxon>Pseudomonadati</taxon>
        <taxon>Pseudomonadota</taxon>
        <taxon>Alphaproteobacteria</taxon>
        <taxon>Rhodobacterales</taxon>
        <taxon>Paracoccaceae</taxon>
        <taxon>Limimaricola</taxon>
    </lineage>
</organism>
<evidence type="ECO:0000313" key="3">
    <source>
        <dbReference type="Proteomes" id="UP000576152"/>
    </source>
</evidence>
<dbReference type="InterPro" id="IPR051533">
    <property type="entry name" value="WaaL-like"/>
</dbReference>